<dbReference type="EMBL" id="MU971390">
    <property type="protein sequence ID" value="KAK9236353.1"/>
    <property type="molecule type" value="Genomic_DNA"/>
</dbReference>
<reference evidence="2" key="1">
    <citation type="journal article" date="2024" name="Front. Bioeng. Biotechnol.">
        <title>Genome-scale model development and genomic sequencing of the oleaginous clade Lipomyces.</title>
        <authorList>
            <person name="Czajka J.J."/>
            <person name="Han Y."/>
            <person name="Kim J."/>
            <person name="Mondo S.J."/>
            <person name="Hofstad B.A."/>
            <person name="Robles A."/>
            <person name="Haridas S."/>
            <person name="Riley R."/>
            <person name="LaButti K."/>
            <person name="Pangilinan J."/>
            <person name="Andreopoulos W."/>
            <person name="Lipzen A."/>
            <person name="Yan J."/>
            <person name="Wang M."/>
            <person name="Ng V."/>
            <person name="Grigoriev I.V."/>
            <person name="Spatafora J.W."/>
            <person name="Magnuson J.K."/>
            <person name="Baker S.E."/>
            <person name="Pomraning K.R."/>
        </authorList>
    </citation>
    <scope>NUCLEOTIDE SEQUENCE [LARGE SCALE GENOMIC DNA]</scope>
    <source>
        <strain evidence="2">CBS 7786</strain>
    </source>
</reference>
<gene>
    <name evidence="1" type="ORF">V1525DRAFT_433832</name>
</gene>
<evidence type="ECO:0000313" key="2">
    <source>
        <dbReference type="Proteomes" id="UP001433508"/>
    </source>
</evidence>
<accession>A0ACC3SXG0</accession>
<sequence length="220" mass="25345">MVVPNLYRVHEGLEVSMDITCARIYKDDFHDLRYLYSYFPSGDPCTRNNTTYPAIEVVYSASQQTLYVSTVGCEIGKDLRRHVAENLAGRLNGFDCHLLFSYTTMTNPFIVRSCVVPPSDLTVLRYSERSDVSTMVYGGREFFESGYLSHYKQLMTKIKLHASNDESNLPITIFVTLVDELPKFEIPEIDFVEELNHDAQMQQFTDTLLSYRRSLYYGSC</sequence>
<comment type="caution">
    <text evidence="1">The sequence shown here is derived from an EMBL/GenBank/DDBJ whole genome shotgun (WGS) entry which is preliminary data.</text>
</comment>
<keyword evidence="2" id="KW-1185">Reference proteome</keyword>
<name>A0ACC3SXG0_LIPKO</name>
<evidence type="ECO:0000313" key="1">
    <source>
        <dbReference type="EMBL" id="KAK9236353.1"/>
    </source>
</evidence>
<proteinExistence type="predicted"/>
<organism evidence="1 2">
    <name type="scientific">Lipomyces kononenkoae</name>
    <name type="common">Yeast</name>
    <dbReference type="NCBI Taxonomy" id="34357"/>
    <lineage>
        <taxon>Eukaryota</taxon>
        <taxon>Fungi</taxon>
        <taxon>Dikarya</taxon>
        <taxon>Ascomycota</taxon>
        <taxon>Saccharomycotina</taxon>
        <taxon>Lipomycetes</taxon>
        <taxon>Lipomycetales</taxon>
        <taxon>Lipomycetaceae</taxon>
        <taxon>Lipomyces</taxon>
    </lineage>
</organism>
<dbReference type="Proteomes" id="UP001433508">
    <property type="component" value="Unassembled WGS sequence"/>
</dbReference>
<protein>
    <submittedName>
        <fullName evidence="1">Uncharacterized protein</fullName>
    </submittedName>
</protein>